<dbReference type="EMBL" id="JARIHO010000013">
    <property type="protein sequence ID" value="KAJ7351346.1"/>
    <property type="molecule type" value="Genomic_DNA"/>
</dbReference>
<comment type="caution">
    <text evidence="1">The sequence shown here is derived from an EMBL/GenBank/DDBJ whole genome shotgun (WGS) entry which is preliminary data.</text>
</comment>
<protein>
    <submittedName>
        <fullName evidence="1">Uncharacterized protein</fullName>
    </submittedName>
</protein>
<dbReference type="AlphaFoldDB" id="A0AAD7A7K3"/>
<name>A0AAD7A7K3_9AGAR</name>
<proteinExistence type="predicted"/>
<evidence type="ECO:0000313" key="1">
    <source>
        <dbReference type="EMBL" id="KAJ7351346.1"/>
    </source>
</evidence>
<evidence type="ECO:0000313" key="2">
    <source>
        <dbReference type="Proteomes" id="UP001218218"/>
    </source>
</evidence>
<reference evidence="1" key="1">
    <citation type="submission" date="2023-03" db="EMBL/GenBank/DDBJ databases">
        <title>Massive genome expansion in bonnet fungi (Mycena s.s.) driven by repeated elements and novel gene families across ecological guilds.</title>
        <authorList>
            <consortium name="Lawrence Berkeley National Laboratory"/>
            <person name="Harder C.B."/>
            <person name="Miyauchi S."/>
            <person name="Viragh M."/>
            <person name="Kuo A."/>
            <person name="Thoen E."/>
            <person name="Andreopoulos B."/>
            <person name="Lu D."/>
            <person name="Skrede I."/>
            <person name="Drula E."/>
            <person name="Henrissat B."/>
            <person name="Morin E."/>
            <person name="Kohler A."/>
            <person name="Barry K."/>
            <person name="LaButti K."/>
            <person name="Morin E."/>
            <person name="Salamov A."/>
            <person name="Lipzen A."/>
            <person name="Mereny Z."/>
            <person name="Hegedus B."/>
            <person name="Baldrian P."/>
            <person name="Stursova M."/>
            <person name="Weitz H."/>
            <person name="Taylor A."/>
            <person name="Grigoriev I.V."/>
            <person name="Nagy L.G."/>
            <person name="Martin F."/>
            <person name="Kauserud H."/>
        </authorList>
    </citation>
    <scope>NUCLEOTIDE SEQUENCE</scope>
    <source>
        <strain evidence="1">CBHHK002</strain>
    </source>
</reference>
<gene>
    <name evidence="1" type="ORF">DFH08DRAFT_694425</name>
</gene>
<dbReference type="Proteomes" id="UP001218218">
    <property type="component" value="Unassembled WGS sequence"/>
</dbReference>
<keyword evidence="2" id="KW-1185">Reference proteome</keyword>
<sequence>MPTILKASQLHLLEEWRRIDHPNFRKKLRVEPVIFDGLVVLIQNHSIFHNSNHPQLPPNIQLAIFLCRIGHYGNSSSPEDIAQWAGVSVGTVVNCTRRVMVALLELHDTAVRYPTAAEKGAAKAWVEEETCPEWRSGWMLADGTKFPLFQRPGLHGDAWFDKNKDYSLDAQVCSLLCCGAY</sequence>
<organism evidence="1 2">
    <name type="scientific">Mycena albidolilacea</name>
    <dbReference type="NCBI Taxonomy" id="1033008"/>
    <lineage>
        <taxon>Eukaryota</taxon>
        <taxon>Fungi</taxon>
        <taxon>Dikarya</taxon>
        <taxon>Basidiomycota</taxon>
        <taxon>Agaricomycotina</taxon>
        <taxon>Agaricomycetes</taxon>
        <taxon>Agaricomycetidae</taxon>
        <taxon>Agaricales</taxon>
        <taxon>Marasmiineae</taxon>
        <taxon>Mycenaceae</taxon>
        <taxon>Mycena</taxon>
    </lineage>
</organism>
<accession>A0AAD7A7K3</accession>